<dbReference type="OrthoDB" id="6783825at2759"/>
<sequence length="124" mass="14259">MTAAYLGNRTLANTTAEKKIYELFFAKQSSYRRGPIKYPDESEILTLHNNTQDTPARTAGIEKFLSIVKTKQFTRVIAPETYEEAVRSPDSVRWIQAMEKEMKCLEENNTEISSPIRKYKNCAC</sequence>
<dbReference type="AlphaFoldDB" id="A0A8K0DBM7"/>
<evidence type="ECO:0000313" key="1">
    <source>
        <dbReference type="EMBL" id="KAF2900228.1"/>
    </source>
</evidence>
<accession>A0A8K0DBM7</accession>
<dbReference type="Proteomes" id="UP000801492">
    <property type="component" value="Unassembled WGS sequence"/>
</dbReference>
<comment type="caution">
    <text evidence="1">The sequence shown here is derived from an EMBL/GenBank/DDBJ whole genome shotgun (WGS) entry which is preliminary data.</text>
</comment>
<gene>
    <name evidence="1" type="ORF">ILUMI_05956</name>
</gene>
<evidence type="ECO:0000313" key="2">
    <source>
        <dbReference type="Proteomes" id="UP000801492"/>
    </source>
</evidence>
<name>A0A8K0DBM7_IGNLU</name>
<reference evidence="1" key="1">
    <citation type="submission" date="2019-08" db="EMBL/GenBank/DDBJ databases">
        <title>The genome of the North American firefly Photinus pyralis.</title>
        <authorList>
            <consortium name="Photinus pyralis genome working group"/>
            <person name="Fallon T.R."/>
            <person name="Sander Lower S.E."/>
            <person name="Weng J.-K."/>
        </authorList>
    </citation>
    <scope>NUCLEOTIDE SEQUENCE</scope>
    <source>
        <strain evidence="1">TRF0915ILg1</strain>
        <tissue evidence="1">Whole body</tissue>
    </source>
</reference>
<protein>
    <submittedName>
        <fullName evidence="1">Uncharacterized protein</fullName>
    </submittedName>
</protein>
<proteinExistence type="predicted"/>
<keyword evidence="2" id="KW-1185">Reference proteome</keyword>
<organism evidence="1 2">
    <name type="scientific">Ignelater luminosus</name>
    <name type="common">Cucubano</name>
    <name type="synonym">Pyrophorus luminosus</name>
    <dbReference type="NCBI Taxonomy" id="2038154"/>
    <lineage>
        <taxon>Eukaryota</taxon>
        <taxon>Metazoa</taxon>
        <taxon>Ecdysozoa</taxon>
        <taxon>Arthropoda</taxon>
        <taxon>Hexapoda</taxon>
        <taxon>Insecta</taxon>
        <taxon>Pterygota</taxon>
        <taxon>Neoptera</taxon>
        <taxon>Endopterygota</taxon>
        <taxon>Coleoptera</taxon>
        <taxon>Polyphaga</taxon>
        <taxon>Elateriformia</taxon>
        <taxon>Elateroidea</taxon>
        <taxon>Elateridae</taxon>
        <taxon>Agrypninae</taxon>
        <taxon>Pyrophorini</taxon>
        <taxon>Ignelater</taxon>
    </lineage>
</organism>
<dbReference type="EMBL" id="VTPC01002328">
    <property type="protein sequence ID" value="KAF2900228.1"/>
    <property type="molecule type" value="Genomic_DNA"/>
</dbReference>